<dbReference type="RefSeq" id="WP_284387143.1">
    <property type="nucleotide sequence ID" value="NZ_BSNG01000001.1"/>
</dbReference>
<reference evidence="3" key="2">
    <citation type="submission" date="2023-01" db="EMBL/GenBank/DDBJ databases">
        <title>Draft genome sequence of Devosia yakushimensis strain NBRC 103855.</title>
        <authorList>
            <person name="Sun Q."/>
            <person name="Mori K."/>
        </authorList>
    </citation>
    <scope>NUCLEOTIDE SEQUENCE</scope>
    <source>
        <strain evidence="3">NBRC 103855</strain>
    </source>
</reference>
<protein>
    <submittedName>
        <fullName evidence="3">Uncharacterized protein</fullName>
    </submittedName>
</protein>
<feature type="region of interest" description="Disordered" evidence="1">
    <location>
        <begin position="104"/>
        <end position="150"/>
    </location>
</feature>
<dbReference type="Proteomes" id="UP001161406">
    <property type="component" value="Unassembled WGS sequence"/>
</dbReference>
<proteinExistence type="predicted"/>
<comment type="caution">
    <text evidence="3">The sequence shown here is derived from an EMBL/GenBank/DDBJ whole genome shotgun (WGS) entry which is preliminary data.</text>
</comment>
<organism evidence="3 4">
    <name type="scientific">Devosia yakushimensis</name>
    <dbReference type="NCBI Taxonomy" id="470028"/>
    <lineage>
        <taxon>Bacteria</taxon>
        <taxon>Pseudomonadati</taxon>
        <taxon>Pseudomonadota</taxon>
        <taxon>Alphaproteobacteria</taxon>
        <taxon>Hyphomicrobiales</taxon>
        <taxon>Devosiaceae</taxon>
        <taxon>Devosia</taxon>
    </lineage>
</organism>
<sequence>MTKTMTLTLSLAVAVLGLAAAAAPTQAATRLMSSSLEGFEYRCERHGGVFEQAGALVSCQTPTVPVACEYFAARQAVCEWPGIENQIAVIRVIGILPAGYYPTGSSDDSAGGGGNGGGKGGGFDGPKDIQDAPQNDPKPNFDGPDDIKAP</sequence>
<feature type="compositionally biased region" description="Gly residues" evidence="1">
    <location>
        <begin position="110"/>
        <end position="124"/>
    </location>
</feature>
<keyword evidence="2" id="KW-0732">Signal</keyword>
<feature type="signal peptide" evidence="2">
    <location>
        <begin position="1"/>
        <end position="27"/>
    </location>
</feature>
<keyword evidence="4" id="KW-1185">Reference proteome</keyword>
<dbReference type="EMBL" id="BSNG01000001">
    <property type="protein sequence ID" value="GLQ08295.1"/>
    <property type="molecule type" value="Genomic_DNA"/>
</dbReference>
<evidence type="ECO:0000313" key="3">
    <source>
        <dbReference type="EMBL" id="GLQ08295.1"/>
    </source>
</evidence>
<gene>
    <name evidence="3" type="ORF">GCM10007913_02270</name>
</gene>
<reference evidence="3" key="1">
    <citation type="journal article" date="2014" name="Int. J. Syst. Evol. Microbiol.">
        <title>Complete genome of a new Firmicutes species belonging to the dominant human colonic microbiota ('Ruminococcus bicirculans') reveals two chromosomes and a selective capacity to utilize plant glucans.</title>
        <authorList>
            <consortium name="NISC Comparative Sequencing Program"/>
            <person name="Wegmann U."/>
            <person name="Louis P."/>
            <person name="Goesmann A."/>
            <person name="Henrissat B."/>
            <person name="Duncan S.H."/>
            <person name="Flint H.J."/>
        </authorList>
    </citation>
    <scope>NUCLEOTIDE SEQUENCE</scope>
    <source>
        <strain evidence="3">NBRC 103855</strain>
    </source>
</reference>
<evidence type="ECO:0000313" key="4">
    <source>
        <dbReference type="Proteomes" id="UP001161406"/>
    </source>
</evidence>
<evidence type="ECO:0000256" key="2">
    <source>
        <dbReference type="SAM" id="SignalP"/>
    </source>
</evidence>
<evidence type="ECO:0000256" key="1">
    <source>
        <dbReference type="SAM" id="MobiDB-lite"/>
    </source>
</evidence>
<accession>A0ABQ5U844</accession>
<name>A0ABQ5U844_9HYPH</name>
<feature type="chain" id="PRO_5047479834" evidence="2">
    <location>
        <begin position="28"/>
        <end position="150"/>
    </location>
</feature>